<dbReference type="EMBL" id="BGZK01000276">
    <property type="protein sequence ID" value="GBP33613.1"/>
    <property type="molecule type" value="Genomic_DNA"/>
</dbReference>
<evidence type="ECO:0000313" key="3">
    <source>
        <dbReference type="Proteomes" id="UP000299102"/>
    </source>
</evidence>
<dbReference type="Proteomes" id="UP000299102">
    <property type="component" value="Unassembled WGS sequence"/>
</dbReference>
<organism evidence="2 3">
    <name type="scientific">Eumeta variegata</name>
    <name type="common">Bagworm moth</name>
    <name type="synonym">Eumeta japonica</name>
    <dbReference type="NCBI Taxonomy" id="151549"/>
    <lineage>
        <taxon>Eukaryota</taxon>
        <taxon>Metazoa</taxon>
        <taxon>Ecdysozoa</taxon>
        <taxon>Arthropoda</taxon>
        <taxon>Hexapoda</taxon>
        <taxon>Insecta</taxon>
        <taxon>Pterygota</taxon>
        <taxon>Neoptera</taxon>
        <taxon>Endopterygota</taxon>
        <taxon>Lepidoptera</taxon>
        <taxon>Glossata</taxon>
        <taxon>Ditrysia</taxon>
        <taxon>Tineoidea</taxon>
        <taxon>Psychidae</taxon>
        <taxon>Oiketicinae</taxon>
        <taxon>Eumeta</taxon>
    </lineage>
</organism>
<reference evidence="2 3" key="1">
    <citation type="journal article" date="2019" name="Commun. Biol.">
        <title>The bagworm genome reveals a unique fibroin gene that provides high tensile strength.</title>
        <authorList>
            <person name="Kono N."/>
            <person name="Nakamura H."/>
            <person name="Ohtoshi R."/>
            <person name="Tomita M."/>
            <person name="Numata K."/>
            <person name="Arakawa K."/>
        </authorList>
    </citation>
    <scope>NUCLEOTIDE SEQUENCE [LARGE SCALE GENOMIC DNA]</scope>
</reference>
<evidence type="ECO:0000259" key="1">
    <source>
        <dbReference type="Pfam" id="PF23212"/>
    </source>
</evidence>
<sequence>MPKEASRSALGRAVKQKAGYLRLTINRIYNHDEALSPPRPVTKRDILKTIPPRSMAEHRDWRNFHRYVYHFIYLENGDRIAVGSVSQPAIMSHLSIGYLCRNSDKKVLPIKSSNFLLYQHGENQIMPKDYGFTFTAGGQSYDVQALIKDEDTFYIGKEREAKIHERWATFNINGIKGWGCAEWHYNNLGQKLFTGL</sequence>
<accession>A0A4C1V472</accession>
<dbReference type="Pfam" id="PF23212">
    <property type="entry name" value="DUF7064"/>
    <property type="match status" value="1"/>
</dbReference>
<comment type="caution">
    <text evidence="2">The sequence shown here is derived from an EMBL/GenBank/DDBJ whole genome shotgun (WGS) entry which is preliminary data.</text>
</comment>
<dbReference type="STRING" id="151549.A0A4C1V472"/>
<proteinExistence type="predicted"/>
<evidence type="ECO:0000313" key="2">
    <source>
        <dbReference type="EMBL" id="GBP33613.1"/>
    </source>
</evidence>
<dbReference type="AlphaFoldDB" id="A0A4C1V472"/>
<name>A0A4C1V472_EUMVA</name>
<dbReference type="PANTHER" id="PTHR34717:SF1">
    <property type="entry name" value="EG:BACR7A4.20 PROTEIN"/>
    <property type="match status" value="1"/>
</dbReference>
<dbReference type="PANTHER" id="PTHR34717">
    <property type="entry name" value="EG:BACR7A4.20 PROTEIN"/>
    <property type="match status" value="1"/>
</dbReference>
<keyword evidence="3" id="KW-1185">Reference proteome</keyword>
<feature type="domain" description="DUF7064" evidence="1">
    <location>
        <begin position="60"/>
        <end position="186"/>
    </location>
</feature>
<gene>
    <name evidence="2" type="ORF">EVAR_32111_1</name>
</gene>
<protein>
    <recommendedName>
        <fullName evidence="1">DUF7064 domain-containing protein</fullName>
    </recommendedName>
</protein>
<dbReference type="OrthoDB" id="7427440at2759"/>
<dbReference type="InterPro" id="IPR055492">
    <property type="entry name" value="DUF7064"/>
</dbReference>